<sequence length="74" mass="7692">MNPRRLLESTTKHGSHLTDLIPHNRQFVVVEMETLAEKGLEGGVTGDGGAGQVDGGDVEVSVRSVGGHGGRVSV</sequence>
<accession>A0A0P4RFK4</accession>
<feature type="region of interest" description="Disordered" evidence="1">
    <location>
        <begin position="40"/>
        <end position="74"/>
    </location>
</feature>
<dbReference type="EMBL" id="BBNO01000009">
    <property type="protein sequence ID" value="GAO12028.1"/>
    <property type="molecule type" value="Genomic_DNA"/>
</dbReference>
<name>A0A0P4RFK4_9ACTN</name>
<gene>
    <name evidence="2" type="ORF">TPA0598_09_03190</name>
</gene>
<proteinExistence type="predicted"/>
<reference evidence="2 3" key="2">
    <citation type="journal article" date="2015" name="Stand. Genomic Sci.">
        <title>Draft genome sequence of marine-derived Streptomyces sp. TP-A0598, a producer of anti-MRSA antibiotic lydicamycins.</title>
        <authorList>
            <person name="Komaki H."/>
            <person name="Ichikawa N."/>
            <person name="Hosoyama A."/>
            <person name="Fujita N."/>
            <person name="Igarashi Y."/>
        </authorList>
    </citation>
    <scope>NUCLEOTIDE SEQUENCE [LARGE SCALE GENOMIC DNA]</scope>
    <source>
        <strain evidence="2 3">NBRC 110027</strain>
    </source>
</reference>
<keyword evidence="3" id="KW-1185">Reference proteome</keyword>
<dbReference type="AlphaFoldDB" id="A0A0P4RFK4"/>
<evidence type="ECO:0000313" key="3">
    <source>
        <dbReference type="Proteomes" id="UP000048965"/>
    </source>
</evidence>
<dbReference type="Proteomes" id="UP000048965">
    <property type="component" value="Unassembled WGS sequence"/>
</dbReference>
<organism evidence="2 3">
    <name type="scientific">Streptomyces lydicamycinicus</name>
    <dbReference type="NCBI Taxonomy" id="1546107"/>
    <lineage>
        <taxon>Bacteria</taxon>
        <taxon>Bacillati</taxon>
        <taxon>Actinomycetota</taxon>
        <taxon>Actinomycetes</taxon>
        <taxon>Kitasatosporales</taxon>
        <taxon>Streptomycetaceae</taxon>
        <taxon>Streptomyces</taxon>
    </lineage>
</organism>
<feature type="compositionally biased region" description="Gly residues" evidence="1">
    <location>
        <begin position="41"/>
        <end position="54"/>
    </location>
</feature>
<comment type="caution">
    <text evidence="2">The sequence shown here is derived from an EMBL/GenBank/DDBJ whole genome shotgun (WGS) entry which is preliminary data.</text>
</comment>
<protein>
    <submittedName>
        <fullName evidence="2">Putative ABC transporter</fullName>
    </submittedName>
</protein>
<evidence type="ECO:0000256" key="1">
    <source>
        <dbReference type="SAM" id="MobiDB-lite"/>
    </source>
</evidence>
<evidence type="ECO:0000313" key="2">
    <source>
        <dbReference type="EMBL" id="GAO12028.1"/>
    </source>
</evidence>
<reference evidence="3" key="1">
    <citation type="submission" date="2014-09" db="EMBL/GenBank/DDBJ databases">
        <title>Whole genome shotgun sequence of Streptomyces sp. NBRC 110027.</title>
        <authorList>
            <person name="Komaki H."/>
            <person name="Ichikawa N."/>
            <person name="Katano-Makiyama Y."/>
            <person name="Hosoyama A."/>
            <person name="Hashimoto M."/>
            <person name="Uohara A."/>
            <person name="Kitahashi Y."/>
            <person name="Ohji S."/>
            <person name="Kimura A."/>
            <person name="Yamazoe A."/>
            <person name="Igarashi Y."/>
            <person name="Fujita N."/>
        </authorList>
    </citation>
    <scope>NUCLEOTIDE SEQUENCE [LARGE SCALE GENOMIC DNA]</scope>
    <source>
        <strain evidence="3">NBRC 110027</strain>
    </source>
</reference>